<keyword evidence="4" id="KW-0574">Periplasm</keyword>
<comment type="subcellular location">
    <subcellularLocation>
        <location evidence="1">Periplasm</location>
    </subcellularLocation>
</comment>
<evidence type="ECO:0000256" key="2">
    <source>
        <dbReference type="ARBA" id="ARBA00009820"/>
    </source>
</evidence>
<comment type="similarity">
    <text evidence="2">Belongs to the TolB family.</text>
</comment>
<dbReference type="SUPFAM" id="SSF69304">
    <property type="entry name" value="Tricorn protease N-terminal domain"/>
    <property type="match status" value="1"/>
</dbReference>
<dbReference type="NCBIfam" id="TIGR02800">
    <property type="entry name" value="propeller_TolB"/>
    <property type="match status" value="1"/>
</dbReference>
<dbReference type="InterPro" id="IPR015943">
    <property type="entry name" value="WD40/YVTN_repeat-like_dom_sf"/>
</dbReference>
<dbReference type="InterPro" id="IPR011042">
    <property type="entry name" value="6-blade_b-propeller_TolB-like"/>
</dbReference>
<dbReference type="PANTHER" id="PTHR36842:SF1">
    <property type="entry name" value="PROTEIN TOLB"/>
    <property type="match status" value="1"/>
</dbReference>
<dbReference type="GO" id="GO:0017038">
    <property type="term" value="P:protein import"/>
    <property type="evidence" value="ECO:0007669"/>
    <property type="project" value="InterPro"/>
</dbReference>
<dbReference type="Gene3D" id="2.120.10.30">
    <property type="entry name" value="TolB, C-terminal domain"/>
    <property type="match status" value="1"/>
</dbReference>
<evidence type="ECO:0000256" key="4">
    <source>
        <dbReference type="ARBA" id="ARBA00022764"/>
    </source>
</evidence>
<sequence>MFFLILFLFNQSRELEIWARITTQGVKKKIPIVIADFNIEKELIANYSSFVKEIKEIITNDLDFSLYFKICYPEEGKNYSTDEKKVDFKNWRKTTADILICGDLYSKKKRPFLKIRLYELNIQKLITKKEYEYLPGTNVRSFAHKISDDLIKILTGNDGICQTKIVFLIKTDKGKELALCDYDGYNFQKLTNDGKLKLSPEWSKKGDKIVYSAYDNNNLKIFFYDLNKKITKLFYSGKGMAATPTFSPDDKHLCFSFSTNGGMNLALIPVAGGLPKNITFAGSIAISPSFSPSGREIVFCSDRSGTPQIYTINIDGTNLNRLTYEGNYNTSPNWSPRGDLIVYVSRTKDNKNQIFLTDINGSFTKQLTFEGNNEDPYFSPDGLHIVFSSNRTGNWEIYTMHYDGSNQRKITNLGNATSPAWSPIFK</sequence>
<dbReference type="SUPFAM" id="SSF52964">
    <property type="entry name" value="TolB, N-terminal domain"/>
    <property type="match status" value="1"/>
</dbReference>
<proteinExistence type="inferred from homology"/>
<gene>
    <name evidence="6" type="primary">tolB</name>
    <name evidence="6" type="ORF">ENU74_04515</name>
</gene>
<organism evidence="6">
    <name type="scientific">candidate division WOR-3 bacterium</name>
    <dbReference type="NCBI Taxonomy" id="2052148"/>
    <lineage>
        <taxon>Bacteria</taxon>
        <taxon>Bacteria division WOR-3</taxon>
    </lineage>
</organism>
<name>A0A7V3ZVS4_UNCW3</name>
<evidence type="ECO:0000313" key="6">
    <source>
        <dbReference type="EMBL" id="HGK63835.1"/>
    </source>
</evidence>
<accession>A0A7V3ZVS4</accession>
<dbReference type="Gene3D" id="3.40.50.10070">
    <property type="entry name" value="TolB, N-terminal domain"/>
    <property type="match status" value="1"/>
</dbReference>
<dbReference type="Gene3D" id="2.130.10.10">
    <property type="entry name" value="YVTN repeat-like/Quinoprotein amine dehydrogenase"/>
    <property type="match status" value="1"/>
</dbReference>
<feature type="domain" description="TolB N-terminal" evidence="5">
    <location>
        <begin position="23"/>
        <end position="122"/>
    </location>
</feature>
<reference evidence="6" key="1">
    <citation type="journal article" date="2020" name="mSystems">
        <title>Genome- and Community-Level Interaction Insights into Carbon Utilization and Element Cycling Functions of Hydrothermarchaeota in Hydrothermal Sediment.</title>
        <authorList>
            <person name="Zhou Z."/>
            <person name="Liu Y."/>
            <person name="Xu W."/>
            <person name="Pan J."/>
            <person name="Luo Z.H."/>
            <person name="Li M."/>
        </authorList>
    </citation>
    <scope>NUCLEOTIDE SEQUENCE [LARGE SCALE GENOMIC DNA]</scope>
    <source>
        <strain evidence="6">SpSt-697</strain>
    </source>
</reference>
<dbReference type="AlphaFoldDB" id="A0A7V3ZVS4"/>
<dbReference type="InterPro" id="IPR011659">
    <property type="entry name" value="WD40"/>
</dbReference>
<dbReference type="GO" id="GO:0042597">
    <property type="term" value="C:periplasmic space"/>
    <property type="evidence" value="ECO:0007669"/>
    <property type="project" value="UniProtKB-SubCell"/>
</dbReference>
<dbReference type="EMBL" id="DTDR01000117">
    <property type="protein sequence ID" value="HGK63835.1"/>
    <property type="molecule type" value="Genomic_DNA"/>
</dbReference>
<dbReference type="Pfam" id="PF04052">
    <property type="entry name" value="TolB_N"/>
    <property type="match status" value="1"/>
</dbReference>
<protein>
    <submittedName>
        <fullName evidence="6">Tol-Pal system beta propeller repeat protein TolB</fullName>
    </submittedName>
</protein>
<dbReference type="InterPro" id="IPR014167">
    <property type="entry name" value="Tol-Pal_TolB"/>
</dbReference>
<evidence type="ECO:0000259" key="5">
    <source>
        <dbReference type="Pfam" id="PF04052"/>
    </source>
</evidence>
<evidence type="ECO:0000256" key="3">
    <source>
        <dbReference type="ARBA" id="ARBA00022729"/>
    </source>
</evidence>
<keyword evidence="3" id="KW-0732">Signal</keyword>
<dbReference type="Pfam" id="PF07676">
    <property type="entry name" value="PD40"/>
    <property type="match status" value="4"/>
</dbReference>
<evidence type="ECO:0000256" key="1">
    <source>
        <dbReference type="ARBA" id="ARBA00004418"/>
    </source>
</evidence>
<dbReference type="PANTHER" id="PTHR36842">
    <property type="entry name" value="PROTEIN TOLB HOMOLOG"/>
    <property type="match status" value="1"/>
</dbReference>
<dbReference type="InterPro" id="IPR007195">
    <property type="entry name" value="TolB_N"/>
</dbReference>
<comment type="caution">
    <text evidence="6">The sequence shown here is derived from an EMBL/GenBank/DDBJ whole genome shotgun (WGS) entry which is preliminary data.</text>
</comment>